<protein>
    <submittedName>
        <fullName evidence="1">Uncharacterized protein</fullName>
    </submittedName>
</protein>
<gene>
    <name evidence="1" type="ORF">GCM10009802_03650</name>
</gene>
<reference evidence="1 2" key="1">
    <citation type="journal article" date="2019" name="Int. J. Syst. Evol. Microbiol.">
        <title>The Global Catalogue of Microorganisms (GCM) 10K type strain sequencing project: providing services to taxonomists for standard genome sequencing and annotation.</title>
        <authorList>
            <consortium name="The Broad Institute Genomics Platform"/>
            <consortium name="The Broad Institute Genome Sequencing Center for Infectious Disease"/>
            <person name="Wu L."/>
            <person name="Ma J."/>
        </authorList>
    </citation>
    <scope>NUCLEOTIDE SEQUENCE [LARGE SCALE GENOMIC DNA]</scope>
    <source>
        <strain evidence="1 2">JCM 15481</strain>
    </source>
</reference>
<accession>A0ABN2XDI1</accession>
<dbReference type="Proteomes" id="UP001500443">
    <property type="component" value="Unassembled WGS sequence"/>
</dbReference>
<keyword evidence="2" id="KW-1185">Reference proteome</keyword>
<sequence length="100" mass="10363">MRIAATSTEYVHVTVTAPDGADLSAATPRLAVLPLTTAANPAPGDWHTGAWEAGTTTARLLIGPDGGALTLTAGTYWVWIGFDPPGAENIVRRSGILTIH</sequence>
<evidence type="ECO:0000313" key="1">
    <source>
        <dbReference type="EMBL" id="GAA2108073.1"/>
    </source>
</evidence>
<proteinExistence type="predicted"/>
<evidence type="ECO:0000313" key="2">
    <source>
        <dbReference type="Proteomes" id="UP001500443"/>
    </source>
</evidence>
<organism evidence="1 2">
    <name type="scientific">Streptomyces synnematoformans</name>
    <dbReference type="NCBI Taxonomy" id="415721"/>
    <lineage>
        <taxon>Bacteria</taxon>
        <taxon>Bacillati</taxon>
        <taxon>Actinomycetota</taxon>
        <taxon>Actinomycetes</taxon>
        <taxon>Kitasatosporales</taxon>
        <taxon>Streptomycetaceae</taxon>
        <taxon>Streptomyces</taxon>
    </lineage>
</organism>
<name>A0ABN2XDI1_9ACTN</name>
<comment type="caution">
    <text evidence="1">The sequence shown here is derived from an EMBL/GenBank/DDBJ whole genome shotgun (WGS) entry which is preliminary data.</text>
</comment>
<dbReference type="RefSeq" id="WP_344287135.1">
    <property type="nucleotide sequence ID" value="NZ_BAAAPF010000003.1"/>
</dbReference>
<dbReference type="EMBL" id="BAAAPF010000003">
    <property type="protein sequence ID" value="GAA2108073.1"/>
    <property type="molecule type" value="Genomic_DNA"/>
</dbReference>